<evidence type="ECO:0000256" key="3">
    <source>
        <dbReference type="ARBA" id="ARBA00022963"/>
    </source>
</evidence>
<dbReference type="GO" id="GO:0005737">
    <property type="term" value="C:cytoplasm"/>
    <property type="evidence" value="ECO:0007669"/>
    <property type="project" value="UniProtKB-ARBA"/>
</dbReference>
<gene>
    <name evidence="9" type="primary">LOC111300598</name>
</gene>
<dbReference type="GO" id="GO:0008970">
    <property type="term" value="F:phospholipase A1 activity"/>
    <property type="evidence" value="ECO:0007669"/>
    <property type="project" value="UniProtKB-UniRule"/>
</dbReference>
<evidence type="ECO:0000313" key="8">
    <source>
        <dbReference type="Proteomes" id="UP000515121"/>
    </source>
</evidence>
<keyword evidence="2 5" id="KW-0378">Hydrolase</keyword>
<evidence type="ECO:0000313" key="9">
    <source>
        <dbReference type="RefSeq" id="XP_022751958.1"/>
    </source>
</evidence>
<evidence type="ECO:0000256" key="4">
    <source>
        <dbReference type="ARBA" id="ARBA00023098"/>
    </source>
</evidence>
<dbReference type="GO" id="GO:0016042">
    <property type="term" value="P:lipid catabolic process"/>
    <property type="evidence" value="ECO:0007669"/>
    <property type="project" value="UniProtKB-UniRule"/>
</dbReference>
<dbReference type="InterPro" id="IPR029058">
    <property type="entry name" value="AB_hydrolase_fold"/>
</dbReference>
<feature type="region of interest" description="Disordered" evidence="6">
    <location>
        <begin position="162"/>
        <end position="186"/>
    </location>
</feature>
<dbReference type="EC" id="3.1.1.-" evidence="5"/>
<accession>A0A6P5ZGH7</accession>
<evidence type="ECO:0000256" key="6">
    <source>
        <dbReference type="SAM" id="MobiDB-lite"/>
    </source>
</evidence>
<dbReference type="InterPro" id="IPR002921">
    <property type="entry name" value="Fungal_lipase-type"/>
</dbReference>
<dbReference type="RefSeq" id="XP_022751958.1">
    <property type="nucleotide sequence ID" value="XM_022896223.1"/>
</dbReference>
<keyword evidence="4 5" id="KW-0443">Lipid metabolism</keyword>
<evidence type="ECO:0000256" key="1">
    <source>
        <dbReference type="ARBA" id="ARBA00010701"/>
    </source>
</evidence>
<organism evidence="8 9">
    <name type="scientific">Durio zibethinus</name>
    <name type="common">Durian</name>
    <dbReference type="NCBI Taxonomy" id="66656"/>
    <lineage>
        <taxon>Eukaryota</taxon>
        <taxon>Viridiplantae</taxon>
        <taxon>Streptophyta</taxon>
        <taxon>Embryophyta</taxon>
        <taxon>Tracheophyta</taxon>
        <taxon>Spermatophyta</taxon>
        <taxon>Magnoliopsida</taxon>
        <taxon>eudicotyledons</taxon>
        <taxon>Gunneridae</taxon>
        <taxon>Pentapetalae</taxon>
        <taxon>rosids</taxon>
        <taxon>malvids</taxon>
        <taxon>Malvales</taxon>
        <taxon>Malvaceae</taxon>
        <taxon>Helicteroideae</taxon>
        <taxon>Durio</taxon>
    </lineage>
</organism>
<dbReference type="InterPro" id="IPR033556">
    <property type="entry name" value="PLA"/>
</dbReference>
<protein>
    <recommendedName>
        <fullName evidence="5">Phospholipase A1</fullName>
        <ecNumber evidence="5">3.1.1.-</ecNumber>
    </recommendedName>
</protein>
<evidence type="ECO:0000259" key="7">
    <source>
        <dbReference type="Pfam" id="PF01764"/>
    </source>
</evidence>
<feature type="domain" description="Fungal lipase-type" evidence="7">
    <location>
        <begin position="135"/>
        <end position="305"/>
    </location>
</feature>
<keyword evidence="8" id="KW-1185">Reference proteome</keyword>
<reference evidence="9" key="1">
    <citation type="submission" date="2025-08" db="UniProtKB">
        <authorList>
            <consortium name="RefSeq"/>
        </authorList>
    </citation>
    <scope>IDENTIFICATION</scope>
    <source>
        <tissue evidence="9">Fruit stalk</tissue>
    </source>
</reference>
<dbReference type="PANTHER" id="PTHR31828:SF10">
    <property type="entry name" value="PHOSPHOLIPASE A1-IIDELTA"/>
    <property type="match status" value="1"/>
</dbReference>
<dbReference type="PANTHER" id="PTHR31828">
    <property type="entry name" value="PHOSPHOLIPASE A1-IIGAMMA"/>
    <property type="match status" value="1"/>
</dbReference>
<dbReference type="AlphaFoldDB" id="A0A6P5ZGH7"/>
<name>A0A6P5ZGH7_DURZI</name>
<sequence>MATNQEPEPSWQELLGSKNWDSLLDPLHLSLRKLILRCGDFCQATYDAFNNDPNSKFCGTSRYGKSYFFDKVMLESAFDYRVESFLYATARVSLPEAFLLHSKSRETWDRESNWIGYIATTSDEITKALGRREIYVVWRGTTRDYEWVDVLGAKLESAKPLLRVNENTNKENDGSSGSDSDDENEKKPKVMLGWLTMYISEDPKSPFTKVSARTQLLGKIKELKERYKDENLSIVFTGHSLGASLSVISAFDVVENGFDNIPVAAFVFGCPQVGNKAFDERMKRYPNLTVLHIKNTIDLIPHYPSRLLGYVYSGTKLVIDTRKSPSLKDSKNPSDWHNLQAMLHIVAGWNGKEGEFVLKVKRSLALVNKSCAFLKDECLVPESWWVEKNKGLVRNEDGEWVMAPPTDEDWPTPEI</sequence>
<dbReference type="Pfam" id="PF01764">
    <property type="entry name" value="Lipase_3"/>
    <property type="match status" value="1"/>
</dbReference>
<evidence type="ECO:0000256" key="5">
    <source>
        <dbReference type="RuleBase" id="RU367093"/>
    </source>
</evidence>
<comment type="function">
    <text evidence="5">Acylhydrolase that catalyzes the hydrolysis of phospholipids at the sn-1 position.</text>
</comment>
<dbReference type="FunFam" id="3.40.50.1820:FF:000065">
    <property type="entry name" value="Phospholipase A1-II 3"/>
    <property type="match status" value="1"/>
</dbReference>
<dbReference type="KEGG" id="dzi:111300598"/>
<dbReference type="Proteomes" id="UP000515121">
    <property type="component" value="Unplaced"/>
</dbReference>
<dbReference type="SUPFAM" id="SSF53474">
    <property type="entry name" value="alpha/beta-Hydrolases"/>
    <property type="match status" value="1"/>
</dbReference>
<dbReference type="CDD" id="cd00519">
    <property type="entry name" value="Lipase_3"/>
    <property type="match status" value="1"/>
</dbReference>
<dbReference type="Gene3D" id="3.40.50.1820">
    <property type="entry name" value="alpha/beta hydrolase"/>
    <property type="match status" value="1"/>
</dbReference>
<keyword evidence="3 5" id="KW-0442">Lipid degradation</keyword>
<dbReference type="GeneID" id="111300598"/>
<comment type="similarity">
    <text evidence="1 5">Belongs to the AB hydrolase superfamily. Lipase family.</text>
</comment>
<evidence type="ECO:0000256" key="2">
    <source>
        <dbReference type="ARBA" id="ARBA00022801"/>
    </source>
</evidence>
<proteinExistence type="inferred from homology"/>
<dbReference type="OrthoDB" id="438440at2759"/>